<dbReference type="OrthoDB" id="9765926at2"/>
<dbReference type="PANTHER" id="PTHR42754">
    <property type="entry name" value="ENDOGLUCANASE"/>
    <property type="match status" value="1"/>
</dbReference>
<feature type="signal peptide" evidence="1">
    <location>
        <begin position="1"/>
        <end position="18"/>
    </location>
</feature>
<dbReference type="InterPro" id="IPR026341">
    <property type="entry name" value="T9SS_type_B"/>
</dbReference>
<dbReference type="RefSeq" id="WP_012790616.1">
    <property type="nucleotide sequence ID" value="NC_013132.1"/>
</dbReference>
<dbReference type="Proteomes" id="UP000002215">
    <property type="component" value="Chromosome"/>
</dbReference>
<protein>
    <recommendedName>
        <fullName evidence="4">Gliding motility-associated-like protein</fullName>
    </recommendedName>
</protein>
<reference evidence="2 3" key="2">
    <citation type="journal article" date="2010" name="Stand. Genomic Sci.">
        <title>Complete genome sequence of Chitinophaga pinensis type strain (UQM 2034).</title>
        <authorList>
            <person name="Glavina Del Rio T."/>
            <person name="Abt B."/>
            <person name="Spring S."/>
            <person name="Lapidus A."/>
            <person name="Nolan M."/>
            <person name="Tice H."/>
            <person name="Copeland A."/>
            <person name="Cheng J.F."/>
            <person name="Chen F."/>
            <person name="Bruce D."/>
            <person name="Goodwin L."/>
            <person name="Pitluck S."/>
            <person name="Ivanova N."/>
            <person name="Mavromatis K."/>
            <person name="Mikhailova N."/>
            <person name="Pati A."/>
            <person name="Chen A."/>
            <person name="Palaniappan K."/>
            <person name="Land M."/>
            <person name="Hauser L."/>
            <person name="Chang Y.J."/>
            <person name="Jeffries C.D."/>
            <person name="Chain P."/>
            <person name="Saunders E."/>
            <person name="Detter J.C."/>
            <person name="Brettin T."/>
            <person name="Rohde M."/>
            <person name="Goker M."/>
            <person name="Bristow J."/>
            <person name="Eisen J.A."/>
            <person name="Markowitz V."/>
            <person name="Hugenholtz P."/>
            <person name="Kyrpides N.C."/>
            <person name="Klenk H.P."/>
            <person name="Lucas S."/>
        </authorList>
    </citation>
    <scope>NUCLEOTIDE SEQUENCE [LARGE SCALE GENOMIC DNA]</scope>
    <source>
        <strain evidence="3">ATCC 43595 / DSM 2588 / LMG 13176 / NBRC 15968 / NCIMB 11800 / UQM 2034</strain>
    </source>
</reference>
<sequence length="1287" mass="139477">MKFVFFILSLLIAGNVYSQCTSSTFRFILRGNGSESAQSIIEIAGGDMIIGGETTSFGAGNTDLFLTRITRSGQIVWSKTYGGAAREQFRRMSLALDGSIILAAQTFSYGNSGGEAMAMKIDVDGNLLWSSKFSISGDTSLGLDILSTTDNGYILTGLEYASSYASDWMIVKLDDAGNILWTKRLALDSDETAYSAIQKGDTLIVTGMGRHPYEHVDIYLKMSLADGTLYTTDAYSIDNRSSFSTKIEHSPVGEYRVGVHIIDGADYTQKQDGFIIFDDNMLPKQAFKLDISTPYNNGWYSGFVQTADNGYILASSPRTGNTGYLFKFDQNHNLVYTKRFTSTQQMWTGYTIEATDGSIWTVGSEDNHVLVMKLTAAGMFDNCPNEDVSRTTTPVSYTKVPGYAFNSITDYNFLNTQFTAASTNFTFNVDSLCKTAAVCGDISIQGRDTVCSLTDSVTYIARTGACGIGTASWTLPAGATSRIVNDSTIRVVFGTAGAQQLIVENQLACEVQRDTLLVRVLPAPVLELGRDSIVCNGLAVTLDAGAGFRTYRWQDGSTAQTYIVNGMTGRYYVTTTDYCNNVFSDTIRVNYRSLADFSVYPTDTTLCSPSPINFLATGGDTYVWTPATYLNNASISNPVGTPTASIVYNVMISDTVCMRNQQLTATIHIETPPTLELGADTIICNGAAVTLDAGAGFQTYRWQDGSTSSTLTATAAGEYYVDVTDNCNHIISDTIHLSYRTATQFAVTPTDTTVCASAPVNFQAAGGDVYTWTPNTYLSADNVSNPIATPTQSITYNLVISDTVCNRSQSFSINVNVAQVPTLELGADSTICDAGNITLDAGAGFRSYRWQDGSTSQTLTINASGTYYVDVIDNCNNASSDTIRMNYRPATLFTVTPADTAICLPGQINYRAAGGDTYAWTPNTYLSADNISNPVATPTQAITYNVVISDTVCHRTQTRTVNVTINQTPLLELGADSTICDGRVITLDAGAGFRTYSWQDGSTSRTYTVNAQSGEYYVRATDNCNNIVTDTIQLDYRSAAAFTVNPSDTSYCELSQINFLATGGDTYRWTPSTYLSADNISNPIGMPTESIEYSLLISDTVCHRTEQMTVRINIDPVPDVTVSKSNDINCSVGAAQLIATGGTRYEWSPVTGLNNPAVANPVARPGASTTYAVRVYNATGCYTDDSIRVEFLKTGSAEIYAPTGFTPNGDGVNDIFRLRSSGENKIKVFSVYNRWGELVFTTTDASKGWNGMYKGAMQEAGSYYWFVQASNPCDGEFLRKGHVILIK</sequence>
<dbReference type="EMBL" id="CP001699">
    <property type="protein sequence ID" value="ACU60440.1"/>
    <property type="molecule type" value="Genomic_DNA"/>
</dbReference>
<gene>
    <name evidence="2" type="ordered locus">Cpin_2962</name>
</gene>
<dbReference type="KEGG" id="cpi:Cpin_2962"/>
<name>A0A979GWC9_CHIPD</name>
<evidence type="ECO:0000313" key="3">
    <source>
        <dbReference type="Proteomes" id="UP000002215"/>
    </source>
</evidence>
<organism evidence="2 3">
    <name type="scientific">Chitinophaga pinensis (strain ATCC 43595 / DSM 2588 / LMG 13176 / NBRC 15968 / NCIMB 11800 / UQM 2034)</name>
    <dbReference type="NCBI Taxonomy" id="485918"/>
    <lineage>
        <taxon>Bacteria</taxon>
        <taxon>Pseudomonadati</taxon>
        <taxon>Bacteroidota</taxon>
        <taxon>Chitinophagia</taxon>
        <taxon>Chitinophagales</taxon>
        <taxon>Chitinophagaceae</taxon>
        <taxon>Chitinophaga</taxon>
    </lineage>
</organism>
<accession>A0A979GWC9</accession>
<evidence type="ECO:0000313" key="2">
    <source>
        <dbReference type="EMBL" id="ACU60440.1"/>
    </source>
</evidence>
<dbReference type="NCBIfam" id="TIGR04131">
    <property type="entry name" value="Bac_Flav_CTERM"/>
    <property type="match status" value="1"/>
</dbReference>
<proteinExistence type="predicted"/>
<dbReference type="Pfam" id="PF13585">
    <property type="entry name" value="CHU_C"/>
    <property type="match status" value="1"/>
</dbReference>
<keyword evidence="1" id="KW-0732">Signal</keyword>
<feature type="chain" id="PRO_5036856969" description="Gliding motility-associated-like protein" evidence="1">
    <location>
        <begin position="19"/>
        <end position="1287"/>
    </location>
</feature>
<reference evidence="3" key="1">
    <citation type="submission" date="2009-08" db="EMBL/GenBank/DDBJ databases">
        <title>The complete genome of Chitinophaga pinensis DSM 2588.</title>
        <authorList>
            <consortium name="US DOE Joint Genome Institute (JGI-PGF)"/>
            <person name="Lucas S."/>
            <person name="Copeland A."/>
            <person name="Lapidus A."/>
            <person name="Glavina del Rio T."/>
            <person name="Dalin E."/>
            <person name="Tice H."/>
            <person name="Bruce D."/>
            <person name="Goodwin L."/>
            <person name="Pitluck S."/>
            <person name="Kyrpides N."/>
            <person name="Mavromatis K."/>
            <person name="Ivanova N."/>
            <person name="Mikhailova N."/>
            <person name="Sims D."/>
            <person name="Meinche L."/>
            <person name="Brettin T."/>
            <person name="Detter J.C."/>
            <person name="Han C."/>
            <person name="Larimer F."/>
            <person name="Land M."/>
            <person name="Hauser L."/>
            <person name="Markowitz V."/>
            <person name="Cheng J.-F."/>
            <person name="Hugenholtz P."/>
            <person name="Woyke T."/>
            <person name="Wu D."/>
            <person name="Spring S."/>
            <person name="Klenk H.-P."/>
            <person name="Eisen J.A."/>
        </authorList>
    </citation>
    <scope>NUCLEOTIDE SEQUENCE [LARGE SCALE GENOMIC DNA]</scope>
    <source>
        <strain evidence="3">ATCC 43595 / DSM 2588 / LMG 13176 / NBRC 15968 / NCIMB 11800 / UQM 2034</strain>
    </source>
</reference>
<evidence type="ECO:0000256" key="1">
    <source>
        <dbReference type="SAM" id="SignalP"/>
    </source>
</evidence>
<dbReference type="PANTHER" id="PTHR42754:SF1">
    <property type="entry name" value="LIPOPROTEIN"/>
    <property type="match status" value="1"/>
</dbReference>
<evidence type="ECO:0008006" key="4">
    <source>
        <dbReference type="Google" id="ProtNLM"/>
    </source>
</evidence>